<gene>
    <name evidence="1" type="ORF">XBP1_2600004</name>
</gene>
<reference evidence="1" key="1">
    <citation type="submission" date="2013-07" db="EMBL/GenBank/DDBJ databases">
        <title>Sub-species coevolution in mutualistic symbiosis.</title>
        <authorList>
            <person name="Murfin K."/>
            <person name="Klassen J."/>
            <person name="Lee M."/>
            <person name="Forst S."/>
            <person name="Stock P."/>
            <person name="Goodrich-Blair H."/>
        </authorList>
    </citation>
    <scope>NUCLEOTIDE SEQUENCE [LARGE SCALE GENOMIC DNA]</scope>
    <source>
        <strain evidence="1">Puntauvense</strain>
    </source>
</reference>
<organism evidence="1">
    <name type="scientific">Xenorhabdus bovienii str. puntauvense</name>
    <dbReference type="NCBI Taxonomy" id="1398201"/>
    <lineage>
        <taxon>Bacteria</taxon>
        <taxon>Pseudomonadati</taxon>
        <taxon>Pseudomonadota</taxon>
        <taxon>Gammaproteobacteria</taxon>
        <taxon>Enterobacterales</taxon>
        <taxon>Morganellaceae</taxon>
        <taxon>Xenorhabdus</taxon>
    </lineage>
</organism>
<name>A0A077NHN2_XENBV</name>
<dbReference type="Proteomes" id="UP000028511">
    <property type="component" value="Unassembled WGS sequence"/>
</dbReference>
<proteinExistence type="predicted"/>
<dbReference type="AlphaFoldDB" id="A0A077NHN2"/>
<evidence type="ECO:0000313" key="1">
    <source>
        <dbReference type="EMBL" id="CDG97400.1"/>
    </source>
</evidence>
<dbReference type="EMBL" id="CBSW010000180">
    <property type="protein sequence ID" value="CDG97400.1"/>
    <property type="molecule type" value="Genomic_DNA"/>
</dbReference>
<comment type="caution">
    <text evidence="1">The sequence shown here is derived from an EMBL/GenBank/DDBJ whole genome shotgun (WGS) entry which is preliminary data.</text>
</comment>
<dbReference type="HOGENOM" id="CLU_3319456_0_0_6"/>
<protein>
    <submittedName>
        <fullName evidence="1">Uncharacterized protein</fullName>
    </submittedName>
</protein>
<accession>A0A077NHN2</accession>
<sequence>MIQSHPWLGQLISKFSSISNLFYAHSEHSTMIRAHPARA</sequence>